<feature type="compositionally biased region" description="Basic residues" evidence="1">
    <location>
        <begin position="237"/>
        <end position="246"/>
    </location>
</feature>
<feature type="compositionally biased region" description="Basic and acidic residues" evidence="1">
    <location>
        <begin position="158"/>
        <end position="171"/>
    </location>
</feature>
<feature type="compositionally biased region" description="Basic residues" evidence="1">
    <location>
        <begin position="310"/>
        <end position="319"/>
    </location>
</feature>
<organism evidence="2 3">
    <name type="scientific">Elaphomyces granulatus</name>
    <dbReference type="NCBI Taxonomy" id="519963"/>
    <lineage>
        <taxon>Eukaryota</taxon>
        <taxon>Fungi</taxon>
        <taxon>Dikarya</taxon>
        <taxon>Ascomycota</taxon>
        <taxon>Pezizomycotina</taxon>
        <taxon>Eurotiomycetes</taxon>
        <taxon>Eurotiomycetidae</taxon>
        <taxon>Eurotiales</taxon>
        <taxon>Elaphomycetaceae</taxon>
        <taxon>Elaphomyces</taxon>
    </lineage>
</organism>
<feature type="compositionally biased region" description="Basic residues" evidence="1">
    <location>
        <begin position="205"/>
        <end position="220"/>
    </location>
</feature>
<dbReference type="AlphaFoldDB" id="A0A232LT44"/>
<evidence type="ECO:0000313" key="2">
    <source>
        <dbReference type="EMBL" id="OXV07351.1"/>
    </source>
</evidence>
<dbReference type="EMBL" id="NPHW01004915">
    <property type="protein sequence ID" value="OXV07351.1"/>
    <property type="molecule type" value="Genomic_DNA"/>
</dbReference>
<accession>A0A232LT44</accession>
<feature type="compositionally biased region" description="Low complexity" evidence="1">
    <location>
        <begin position="122"/>
        <end position="132"/>
    </location>
</feature>
<protein>
    <recommendedName>
        <fullName evidence="4">G-patch domain-containing protein</fullName>
    </recommendedName>
</protein>
<evidence type="ECO:0000256" key="1">
    <source>
        <dbReference type="SAM" id="MobiDB-lite"/>
    </source>
</evidence>
<reference evidence="2 3" key="1">
    <citation type="journal article" date="2015" name="Environ. Microbiol.">
        <title>Metagenome sequence of Elaphomyces granulatus from sporocarp tissue reveals Ascomycota ectomycorrhizal fingerprints of genome expansion and a Proteobacteria-rich microbiome.</title>
        <authorList>
            <person name="Quandt C.A."/>
            <person name="Kohler A."/>
            <person name="Hesse C.N."/>
            <person name="Sharpton T.J."/>
            <person name="Martin F."/>
            <person name="Spatafora J.W."/>
        </authorList>
    </citation>
    <scope>NUCLEOTIDE SEQUENCE [LARGE SCALE GENOMIC DNA]</scope>
    <source>
        <strain evidence="2 3">OSC145934</strain>
    </source>
</reference>
<dbReference type="Proteomes" id="UP000243515">
    <property type="component" value="Unassembled WGS sequence"/>
</dbReference>
<comment type="caution">
    <text evidence="2">The sequence shown here is derived from an EMBL/GenBank/DDBJ whole genome shotgun (WGS) entry which is preliminary data.</text>
</comment>
<dbReference type="OrthoDB" id="3366546at2759"/>
<name>A0A232LT44_9EURO</name>
<proteinExistence type="predicted"/>
<feature type="compositionally biased region" description="Basic and acidic residues" evidence="1">
    <location>
        <begin position="283"/>
        <end position="296"/>
    </location>
</feature>
<sequence>MDVQAYLIRQGWSGPGNPLNPNRRPGAGLGLIRPILLSRNQNNHGVGKKTLDPTNQWWLRGFEEVLRGVAQDGDTRTESESNSPAKRESELYRFFVRGGELAGTIRQKGAANNAAITVTETTEVSETVSTNTPKTKEKGDKDKRKKKRKRSENVLDGDSSKEGQTVREKEEKHKKRKIKKLSSEPEQPPNERVPISIQANDDNVKRKKEKEKKREKKRKKDSKENADKDVNDEKLNGRKGKERRKKEMISTEGYLTPISMEEAERPEQCPTQTIKIQNGRKRKDNDAKVSDTDMSKSRRKNKDRPEKSKKDKSRKKEKG</sequence>
<evidence type="ECO:0000313" key="3">
    <source>
        <dbReference type="Proteomes" id="UP000243515"/>
    </source>
</evidence>
<gene>
    <name evidence="2" type="ORF">Egran_04890</name>
</gene>
<feature type="compositionally biased region" description="Basic and acidic residues" evidence="1">
    <location>
        <begin position="221"/>
        <end position="236"/>
    </location>
</feature>
<evidence type="ECO:0008006" key="4">
    <source>
        <dbReference type="Google" id="ProtNLM"/>
    </source>
</evidence>
<feature type="region of interest" description="Disordered" evidence="1">
    <location>
        <begin position="122"/>
        <end position="319"/>
    </location>
</feature>
<keyword evidence="3" id="KW-1185">Reference proteome</keyword>